<feature type="transmembrane region" description="Helical" evidence="7">
    <location>
        <begin position="864"/>
        <end position="886"/>
    </location>
</feature>
<dbReference type="InterPro" id="IPR056608">
    <property type="entry name" value="Elapor1/2_GBD"/>
</dbReference>
<comment type="similarity">
    <text evidence="2">Belongs to the ELAPOR family.</text>
</comment>
<feature type="domain" description="MRH" evidence="9">
    <location>
        <begin position="652"/>
        <end position="842"/>
    </location>
</feature>
<evidence type="ECO:0000256" key="6">
    <source>
        <dbReference type="ARBA" id="ARBA00023180"/>
    </source>
</evidence>
<dbReference type="AlphaFoldDB" id="A0A3M6TX94"/>
<evidence type="ECO:0000313" key="11">
    <source>
        <dbReference type="Proteomes" id="UP000275408"/>
    </source>
</evidence>
<dbReference type="SUPFAM" id="SSF57184">
    <property type="entry name" value="Growth factor receptor domain"/>
    <property type="match status" value="1"/>
</dbReference>
<dbReference type="Gene3D" id="2.70.130.10">
    <property type="entry name" value="Mannose-6-phosphate receptor binding domain"/>
    <property type="match status" value="1"/>
</dbReference>
<name>A0A3M6TX94_POCDA</name>
<sequence length="982" mass="110140">MKSRYMLLLVSLAILPLYLHGEKCTQDQITYDFTECDSAEGRWRVAVPKKDGDCTVEGEVPVRQKGCSFTCDPGHYVDVTSKTLECKACAKGTYSVGGGVRFSDWDKLPTGFESRTVDEHYQEYGYDNEYFKETSGANCSKTGWLPSGDSIMSPEDECTSELSYAVTLERDGHVQFDYYYTDDIYTVFRVFVRNDQCKVSSLDKEDKFPPRTTNSEWGTTKIDLKAGRNVINWQVTAITYGSHDRREPVYIRSIEIQGVSYTSECTPCEAGYYNSEEAQGSCKMCPANTFSAPGATECSKCNEVTEYAARGARNCTLRKPCTEQDYYDIRTACDSEHKTQVKYMWIEPKICRDDVDGAKKLPASGVKEDCPPCNPGMHLNGTGESSSCVFCPVNEFSDGKAECKKCPVSTEPVYGHHLTWWHSVPENLRATCFSMSDRGCTTKQGWQPRGNYLDSGINQADDVYMTLKLPVEGFGSPEGLKNPKRGQFGVVEFVFELICDGECTFKFKEKPQSKTTNVIQTWKGRNGKQKYSYIISSPRETQFIWTFQKQSSYSFSDDQLSYTYGGDRVKIYSITVNNTIDGGADHCRSCPVSSGSGCISCPKGNYVDTEKHKCVPCPIGTYLNTNDPYGSKACVKCGPGLTSEAGSTMCHSDCFYTSIKHMRQFNFTGLQGPQSVATGPSFTKRGFRYYHLFNMNLCGHPYKMAKCHNNISLSTGKSEAYNLTSPVCRMTVVPDPVLMTTQTLSIADRLEGIYEDIADNKTNETSVFAGKEVKNTSTFFLFKFHGDKPTQACPNGRSVWTTVLCDPKVGKGSFELPSKCPDGTCDGCRFEILWRTPHACPTCSQFDYRKWKEEDYIHVERTKIVIAVVAALVVLMICAVFGLWYNNRKLTYKYHRLVNKSGDNSGELPGVERCVVDDDEEDEEEVHFKVGKDRGKKILKKIKDMASGGKKKEKVTFDDEDDEYFESVHLEPGKDALVGDFQ</sequence>
<dbReference type="InterPro" id="IPR009011">
    <property type="entry name" value="Man6P_isomerase_rcpt-bd_dom_sf"/>
</dbReference>
<dbReference type="Pfam" id="PF23087">
    <property type="entry name" value="MRH_ELAPOR1_9th"/>
    <property type="match status" value="1"/>
</dbReference>
<dbReference type="InterPro" id="IPR009030">
    <property type="entry name" value="Growth_fac_rcpt_cys_sf"/>
</dbReference>
<dbReference type="EMBL" id="RCHS01002741">
    <property type="protein sequence ID" value="RMX45918.1"/>
    <property type="molecule type" value="Genomic_DNA"/>
</dbReference>
<keyword evidence="4 8" id="KW-0732">Signal</keyword>
<dbReference type="InterPro" id="IPR044865">
    <property type="entry name" value="MRH_dom"/>
</dbReference>
<dbReference type="Pfam" id="PF07699">
    <property type="entry name" value="Ephrin_rec_like"/>
    <property type="match status" value="2"/>
</dbReference>
<keyword evidence="5" id="KW-1015">Disulfide bond</keyword>
<keyword evidence="3" id="KW-1003">Cell membrane</keyword>
<organism evidence="10 11">
    <name type="scientific">Pocillopora damicornis</name>
    <name type="common">Cauliflower coral</name>
    <name type="synonym">Millepora damicornis</name>
    <dbReference type="NCBI Taxonomy" id="46731"/>
    <lineage>
        <taxon>Eukaryota</taxon>
        <taxon>Metazoa</taxon>
        <taxon>Cnidaria</taxon>
        <taxon>Anthozoa</taxon>
        <taxon>Hexacorallia</taxon>
        <taxon>Scleractinia</taxon>
        <taxon>Astrocoeniina</taxon>
        <taxon>Pocilloporidae</taxon>
        <taxon>Pocillopora</taxon>
    </lineage>
</organism>
<evidence type="ECO:0000256" key="1">
    <source>
        <dbReference type="ARBA" id="ARBA00004251"/>
    </source>
</evidence>
<feature type="signal peptide" evidence="8">
    <location>
        <begin position="1"/>
        <end position="21"/>
    </location>
</feature>
<comment type="subcellular location">
    <subcellularLocation>
        <location evidence="1">Cell membrane</location>
        <topology evidence="1">Single-pass type I membrane protein</topology>
    </subcellularLocation>
</comment>
<dbReference type="InterPro" id="IPR056607">
    <property type="entry name" value="Elapor1/2_MRH"/>
</dbReference>
<dbReference type="PANTHER" id="PTHR22727">
    <property type="entry name" value="PROTEIN CBG13728"/>
    <property type="match status" value="1"/>
</dbReference>
<comment type="caution">
    <text evidence="10">The sequence shown here is derived from an EMBL/GenBank/DDBJ whole genome shotgun (WGS) entry which is preliminary data.</text>
</comment>
<dbReference type="InterPro" id="IPR056609">
    <property type="entry name" value="Elapor1-like_3rd"/>
</dbReference>
<dbReference type="Gene3D" id="2.10.50.10">
    <property type="entry name" value="Tumor Necrosis Factor Receptor, subunit A, domain 2"/>
    <property type="match status" value="1"/>
</dbReference>
<dbReference type="STRING" id="46731.A0A3M6TX94"/>
<keyword evidence="7" id="KW-0472">Membrane</keyword>
<proteinExistence type="inferred from homology"/>
<keyword evidence="7" id="KW-0812">Transmembrane</keyword>
<evidence type="ECO:0000256" key="2">
    <source>
        <dbReference type="ARBA" id="ARBA00007627"/>
    </source>
</evidence>
<accession>A0A3M6TX94</accession>
<keyword evidence="11" id="KW-1185">Reference proteome</keyword>
<dbReference type="SMART" id="SM01411">
    <property type="entry name" value="Ephrin_rec_like"/>
    <property type="match status" value="4"/>
</dbReference>
<dbReference type="PROSITE" id="PS51914">
    <property type="entry name" value="MRH"/>
    <property type="match status" value="1"/>
</dbReference>
<dbReference type="Proteomes" id="UP000275408">
    <property type="component" value="Unassembled WGS sequence"/>
</dbReference>
<reference evidence="10 11" key="1">
    <citation type="journal article" date="2018" name="Sci. Rep.">
        <title>Comparative analysis of the Pocillopora damicornis genome highlights role of immune system in coral evolution.</title>
        <authorList>
            <person name="Cunning R."/>
            <person name="Bay R.A."/>
            <person name="Gillette P."/>
            <person name="Baker A.C."/>
            <person name="Traylor-Knowles N."/>
        </authorList>
    </citation>
    <scope>NUCLEOTIDE SEQUENCE [LARGE SCALE GENOMIC DNA]</scope>
    <source>
        <strain evidence="10">RSMAS</strain>
        <tissue evidence="10">Whole animal</tissue>
    </source>
</reference>
<evidence type="ECO:0000256" key="4">
    <source>
        <dbReference type="ARBA" id="ARBA00022729"/>
    </source>
</evidence>
<gene>
    <name evidence="10" type="ORF">pdam_00011016</name>
</gene>
<dbReference type="InterPro" id="IPR011641">
    <property type="entry name" value="Tyr-kin_ephrin_A/B_rcpt-like"/>
</dbReference>
<keyword evidence="6" id="KW-0325">Glycoprotein</keyword>
<dbReference type="InterPro" id="IPR039181">
    <property type="entry name" value="Elapor1/2"/>
</dbReference>
<evidence type="ECO:0000256" key="7">
    <source>
        <dbReference type="SAM" id="Phobius"/>
    </source>
</evidence>
<dbReference type="Pfam" id="PF23032">
    <property type="entry name" value="GBD_ELAPOR1-like_3rd"/>
    <property type="match status" value="1"/>
</dbReference>
<dbReference type="Pfam" id="PF23031">
    <property type="entry name" value="GBD_ELAPOR1"/>
    <property type="match status" value="1"/>
</dbReference>
<evidence type="ECO:0000256" key="8">
    <source>
        <dbReference type="SAM" id="SignalP"/>
    </source>
</evidence>
<evidence type="ECO:0000313" key="10">
    <source>
        <dbReference type="EMBL" id="RMX45918.1"/>
    </source>
</evidence>
<dbReference type="InterPro" id="IPR056610">
    <property type="entry name" value="Elapor1/2_TNFR-like"/>
</dbReference>
<evidence type="ECO:0000259" key="9">
    <source>
        <dbReference type="PROSITE" id="PS51914"/>
    </source>
</evidence>
<dbReference type="OrthoDB" id="439917at2759"/>
<protein>
    <recommendedName>
        <fullName evidence="9">MRH domain-containing protein</fullName>
    </recommendedName>
</protein>
<dbReference type="PANTHER" id="PTHR22727:SF15">
    <property type="entry name" value="MRH DOMAIN-CONTAINING PROTEIN"/>
    <property type="match status" value="1"/>
</dbReference>
<dbReference type="SUPFAM" id="SSF50911">
    <property type="entry name" value="Mannose 6-phosphate receptor domain"/>
    <property type="match status" value="1"/>
</dbReference>
<keyword evidence="7" id="KW-1133">Transmembrane helix</keyword>
<dbReference type="Pfam" id="PF23091">
    <property type="entry name" value="TNFR_ELAPOR1_6th"/>
    <property type="match status" value="1"/>
</dbReference>
<evidence type="ECO:0000256" key="5">
    <source>
        <dbReference type="ARBA" id="ARBA00023157"/>
    </source>
</evidence>
<dbReference type="GO" id="GO:0005886">
    <property type="term" value="C:plasma membrane"/>
    <property type="evidence" value="ECO:0007669"/>
    <property type="project" value="UniProtKB-SubCell"/>
</dbReference>
<feature type="chain" id="PRO_5018312966" description="MRH domain-containing protein" evidence="8">
    <location>
        <begin position="22"/>
        <end position="982"/>
    </location>
</feature>
<evidence type="ECO:0000256" key="3">
    <source>
        <dbReference type="ARBA" id="ARBA00022475"/>
    </source>
</evidence>